<feature type="compositionally biased region" description="Low complexity" evidence="1">
    <location>
        <begin position="68"/>
        <end position="89"/>
    </location>
</feature>
<dbReference type="Pfam" id="PF20149">
    <property type="entry name" value="DUF6532"/>
    <property type="match status" value="1"/>
</dbReference>
<dbReference type="InterPro" id="IPR045341">
    <property type="entry name" value="DUF6532"/>
</dbReference>
<feature type="domain" description="DUF6532" evidence="2">
    <location>
        <begin position="359"/>
        <end position="511"/>
    </location>
</feature>
<organism evidence="3 4">
    <name type="scientific">Marasmius crinis-equi</name>
    <dbReference type="NCBI Taxonomy" id="585013"/>
    <lineage>
        <taxon>Eukaryota</taxon>
        <taxon>Fungi</taxon>
        <taxon>Dikarya</taxon>
        <taxon>Basidiomycota</taxon>
        <taxon>Agaricomycotina</taxon>
        <taxon>Agaricomycetes</taxon>
        <taxon>Agaricomycetidae</taxon>
        <taxon>Agaricales</taxon>
        <taxon>Marasmiineae</taxon>
        <taxon>Marasmiaceae</taxon>
        <taxon>Marasmius</taxon>
    </lineage>
</organism>
<feature type="non-terminal residue" evidence="3">
    <location>
        <position position="526"/>
    </location>
</feature>
<name>A0ABR3EM98_9AGAR</name>
<comment type="caution">
    <text evidence="3">The sequence shown here is derived from an EMBL/GenBank/DDBJ whole genome shotgun (WGS) entry which is preliminary data.</text>
</comment>
<feature type="region of interest" description="Disordered" evidence="1">
    <location>
        <begin position="29"/>
        <end position="265"/>
    </location>
</feature>
<feature type="compositionally biased region" description="Acidic residues" evidence="1">
    <location>
        <begin position="190"/>
        <end position="199"/>
    </location>
</feature>
<sequence length="526" mass="57352">MSKDAGCLKGKGATAANEARKCALSVAEEAAQKNGDSIPEPSFNNSDDNVPMIINQPAMTTKTNMFNSSTRSKAQATSKSAKAAAKLATVPSKLKQLKSKPDTSALFTATVKPHTKKETSSTKEVEYLPPALDGLSSDEDSDAKLNDNDDNGEDSEEDDKEDEDNDIAVTAAQFAAETSHTKPAAKVFESDDEGFDDADEIIRGSSPPPRSDGAESDDSGSEPELIASTIKQNSKTMRSTPSVNSDRKGVSAPQKKQKEKTKKPIVVQKTETTGTINAVERKWSVHATTVRNLENEYNIRDQPTTLKAVLSCSIVVTYQYATSATMFPGYATPTSFMHNLLLQVVKDIARWLGADEDTKAHAKEIFERFQRDPTFVQKLTDIPMTRFLQLRSGSKTVAQNIIDMHYGFLPTLTASKVKALARSELKKDNLNLQNGAPSKSTLYHHSAVKALCQKWLFGYKGQVGKKIRSYFIQLGQERTGVSVNVPPNEGELSIPVVATVATAIQSVLRDKEHSIAIGRFNVDNMK</sequence>
<feature type="compositionally biased region" description="Polar residues" evidence="1">
    <location>
        <begin position="57"/>
        <end position="67"/>
    </location>
</feature>
<accession>A0ABR3EM98</accession>
<protein>
    <recommendedName>
        <fullName evidence="2">DUF6532 domain-containing protein</fullName>
    </recommendedName>
</protein>
<feature type="compositionally biased region" description="Acidic residues" evidence="1">
    <location>
        <begin position="148"/>
        <end position="166"/>
    </location>
</feature>
<evidence type="ECO:0000313" key="3">
    <source>
        <dbReference type="EMBL" id="KAL0564004.1"/>
    </source>
</evidence>
<evidence type="ECO:0000256" key="1">
    <source>
        <dbReference type="SAM" id="MobiDB-lite"/>
    </source>
</evidence>
<feature type="compositionally biased region" description="Basic and acidic residues" evidence="1">
    <location>
        <begin position="116"/>
        <end position="126"/>
    </location>
</feature>
<evidence type="ECO:0000313" key="4">
    <source>
        <dbReference type="Proteomes" id="UP001465976"/>
    </source>
</evidence>
<keyword evidence="4" id="KW-1185">Reference proteome</keyword>
<gene>
    <name evidence="3" type="ORF">V5O48_018052</name>
</gene>
<feature type="compositionally biased region" description="Polar residues" evidence="1">
    <location>
        <begin position="229"/>
        <end position="244"/>
    </location>
</feature>
<proteinExistence type="predicted"/>
<reference evidence="3 4" key="1">
    <citation type="submission" date="2024-02" db="EMBL/GenBank/DDBJ databases">
        <title>A draft genome for the cacao thread blight pathogen Marasmius crinis-equi.</title>
        <authorList>
            <person name="Cohen S.P."/>
            <person name="Baruah I.K."/>
            <person name="Amoako-Attah I."/>
            <person name="Bukari Y."/>
            <person name="Meinhardt L.W."/>
            <person name="Bailey B.A."/>
        </authorList>
    </citation>
    <scope>NUCLEOTIDE SEQUENCE [LARGE SCALE GENOMIC DNA]</scope>
    <source>
        <strain evidence="3 4">GH-76</strain>
    </source>
</reference>
<dbReference type="EMBL" id="JBAHYK010003060">
    <property type="protein sequence ID" value="KAL0564004.1"/>
    <property type="molecule type" value="Genomic_DNA"/>
</dbReference>
<evidence type="ECO:0000259" key="2">
    <source>
        <dbReference type="Pfam" id="PF20149"/>
    </source>
</evidence>
<dbReference type="Proteomes" id="UP001465976">
    <property type="component" value="Unassembled WGS sequence"/>
</dbReference>